<evidence type="ECO:0000256" key="5">
    <source>
        <dbReference type="ARBA" id="ARBA00022692"/>
    </source>
</evidence>
<keyword evidence="6 10" id="KW-1133">Transmembrane helix</keyword>
<keyword evidence="3 9" id="KW-1003">Cell membrane</keyword>
<dbReference type="GO" id="GO:0042121">
    <property type="term" value="P:alginic acid biosynthetic process"/>
    <property type="evidence" value="ECO:0007669"/>
    <property type="project" value="InterPro"/>
</dbReference>
<evidence type="ECO:0000256" key="4">
    <source>
        <dbReference type="ARBA" id="ARBA00022679"/>
    </source>
</evidence>
<dbReference type="InterPro" id="IPR024194">
    <property type="entry name" value="Ac/AlaTfrase_AlgI/DltB"/>
</dbReference>
<keyword evidence="8 9" id="KW-0012">Acyltransferase</keyword>
<evidence type="ECO:0000256" key="2">
    <source>
        <dbReference type="ARBA" id="ARBA00010323"/>
    </source>
</evidence>
<evidence type="ECO:0000313" key="11">
    <source>
        <dbReference type="EMBL" id="EON78277.1"/>
    </source>
</evidence>
<feature type="transmembrane region" description="Helical" evidence="10">
    <location>
        <begin position="404"/>
        <end position="423"/>
    </location>
</feature>
<feature type="transmembrane region" description="Helical" evidence="10">
    <location>
        <begin position="351"/>
        <end position="371"/>
    </location>
</feature>
<name>R7ZW13_9BACT</name>
<sequence>MLFNSFEFIFGFLPLVVFGFYVVSRFSTGQGGRIWLFFSSLFFYGWWNPLYVVLILGSMFVNYVLGTFLSKSNGSKGVLVVGVTFNLLLLGYYKFVDFFIENINLIPGVSFTYLNVVLPLGISFFTFQQIAYLVDSYRGLTKELNPISYGVFVSFFPQLIAGPIVHHKEMMPQFDSAGTYRASFFNLSKGAYVFMLGLAKKTVVADNLAPVVAAGYSSVDTLSFLDAWVATLFYAMQLYFDFSGYSDMAIGLALLFNVNIPLNFDSPYKSANIQEFWRRWHMTLSRFLRDYLYIPLGGSRKGPLITSVNLVLTFLLGGIWHGAGWTFVVWGLLHGFGIVAFRLWDRLGIKLPVFLSVLITFFFVNFAWVFFRAESMEAAITMVSKMVQFGSIGKLKVIDNWQNAPLWLIGFVLLFVPNTNRFASWFRTDWLHLLLLVLLFVINLMFLNSVVQREFLYFNF</sequence>
<evidence type="ECO:0000256" key="9">
    <source>
        <dbReference type="PIRNR" id="PIRNR016636"/>
    </source>
</evidence>
<reference evidence="11 12" key="1">
    <citation type="submission" date="2013-02" db="EMBL/GenBank/DDBJ databases">
        <title>A novel strain isolated from Lonar lake, Maharashtra, India.</title>
        <authorList>
            <person name="Singh A."/>
        </authorList>
    </citation>
    <scope>NUCLEOTIDE SEQUENCE [LARGE SCALE GENOMIC DNA]</scope>
    <source>
        <strain evidence="11 12">AK24</strain>
    </source>
</reference>
<dbReference type="PIRSF" id="PIRSF016636">
    <property type="entry name" value="AlgI_DltB"/>
    <property type="match status" value="1"/>
</dbReference>
<dbReference type="AlphaFoldDB" id="R7ZW13"/>
<dbReference type="Pfam" id="PF03062">
    <property type="entry name" value="MBOAT"/>
    <property type="match status" value="1"/>
</dbReference>
<dbReference type="GO" id="GO:0005886">
    <property type="term" value="C:plasma membrane"/>
    <property type="evidence" value="ECO:0007669"/>
    <property type="project" value="UniProtKB-SubCell"/>
</dbReference>
<dbReference type="PIRSF" id="PIRSF500217">
    <property type="entry name" value="AlgI"/>
    <property type="match status" value="1"/>
</dbReference>
<gene>
    <name evidence="11" type="ORF">ADIS_1140</name>
</gene>
<feature type="transmembrane region" description="Helical" evidence="10">
    <location>
        <begin position="327"/>
        <end position="344"/>
    </location>
</feature>
<dbReference type="GO" id="GO:0016746">
    <property type="term" value="F:acyltransferase activity"/>
    <property type="evidence" value="ECO:0007669"/>
    <property type="project" value="UniProtKB-KW"/>
</dbReference>
<evidence type="ECO:0000256" key="6">
    <source>
        <dbReference type="ARBA" id="ARBA00022989"/>
    </source>
</evidence>
<dbReference type="OrthoDB" id="9805788at2"/>
<keyword evidence="4 9" id="KW-0808">Transferase</keyword>
<evidence type="ECO:0000256" key="1">
    <source>
        <dbReference type="ARBA" id="ARBA00004651"/>
    </source>
</evidence>
<evidence type="ECO:0000256" key="7">
    <source>
        <dbReference type="ARBA" id="ARBA00023136"/>
    </source>
</evidence>
<feature type="transmembrane region" description="Helical" evidence="10">
    <location>
        <begin position="35"/>
        <end position="65"/>
    </location>
</feature>
<keyword evidence="12" id="KW-1185">Reference proteome</keyword>
<evidence type="ECO:0000313" key="12">
    <source>
        <dbReference type="Proteomes" id="UP000013909"/>
    </source>
</evidence>
<dbReference type="EC" id="2.3.1.-" evidence="11"/>
<comment type="subcellular location">
    <subcellularLocation>
        <location evidence="1">Cell membrane</location>
        <topology evidence="1">Multi-pass membrane protein</topology>
    </subcellularLocation>
</comment>
<feature type="transmembrane region" description="Helical" evidence="10">
    <location>
        <begin position="105"/>
        <end position="127"/>
    </location>
</feature>
<evidence type="ECO:0000256" key="3">
    <source>
        <dbReference type="ARBA" id="ARBA00022475"/>
    </source>
</evidence>
<dbReference type="PANTHER" id="PTHR13285">
    <property type="entry name" value="ACYLTRANSFERASE"/>
    <property type="match status" value="1"/>
</dbReference>
<comment type="caution">
    <text evidence="11">The sequence shown here is derived from an EMBL/GenBank/DDBJ whole genome shotgun (WGS) entry which is preliminary data.</text>
</comment>
<dbReference type="RefSeq" id="WP_010853286.1">
    <property type="nucleotide sequence ID" value="NZ_AQHR01000040.1"/>
</dbReference>
<feature type="transmembrane region" description="Helical" evidence="10">
    <location>
        <begin position="77"/>
        <end position="93"/>
    </location>
</feature>
<protein>
    <submittedName>
        <fullName evidence="11">Putative poly(Beta-D-mannuronate) O-acetylase</fullName>
        <ecNumber evidence="11">2.3.1.-</ecNumber>
    </submittedName>
</protein>
<dbReference type="PANTHER" id="PTHR13285:SF23">
    <property type="entry name" value="TEICHOIC ACID D-ALANYLTRANSFERASE"/>
    <property type="match status" value="1"/>
</dbReference>
<dbReference type="InterPro" id="IPR028362">
    <property type="entry name" value="AlgI"/>
</dbReference>
<evidence type="ECO:0000256" key="8">
    <source>
        <dbReference type="ARBA" id="ARBA00023315"/>
    </source>
</evidence>
<dbReference type="Proteomes" id="UP000013909">
    <property type="component" value="Unassembled WGS sequence"/>
</dbReference>
<dbReference type="EMBL" id="AQHR01000040">
    <property type="protein sequence ID" value="EON78277.1"/>
    <property type="molecule type" value="Genomic_DNA"/>
</dbReference>
<accession>R7ZW13</accession>
<dbReference type="PATRIC" id="fig|1288963.3.peg.1137"/>
<keyword evidence="5 10" id="KW-0812">Transmembrane</keyword>
<dbReference type="InterPro" id="IPR051085">
    <property type="entry name" value="MB_O-acyltransferase"/>
</dbReference>
<feature type="transmembrane region" description="Helical" evidence="10">
    <location>
        <begin position="147"/>
        <end position="165"/>
    </location>
</feature>
<keyword evidence="7 9" id="KW-0472">Membrane</keyword>
<feature type="transmembrane region" description="Helical" evidence="10">
    <location>
        <begin position="430"/>
        <end position="451"/>
    </location>
</feature>
<comment type="similarity">
    <text evidence="2 9">Belongs to the membrane-bound acyltransferase family.</text>
</comment>
<dbReference type="InterPro" id="IPR004299">
    <property type="entry name" value="MBOAT_fam"/>
</dbReference>
<proteinExistence type="inferred from homology"/>
<feature type="transmembrane region" description="Helical" evidence="10">
    <location>
        <begin position="6"/>
        <end position="23"/>
    </location>
</feature>
<organism evidence="11 12">
    <name type="scientific">Lunatimonas lonarensis</name>
    <dbReference type="NCBI Taxonomy" id="1232681"/>
    <lineage>
        <taxon>Bacteria</taxon>
        <taxon>Pseudomonadati</taxon>
        <taxon>Bacteroidota</taxon>
        <taxon>Cytophagia</taxon>
        <taxon>Cytophagales</taxon>
        <taxon>Cyclobacteriaceae</taxon>
    </lineage>
</organism>
<evidence type="ECO:0000256" key="10">
    <source>
        <dbReference type="SAM" id="Phobius"/>
    </source>
</evidence>
<dbReference type="STRING" id="1232681.ADIS_1140"/>